<dbReference type="RefSeq" id="WP_094485846.1">
    <property type="nucleotide sequence ID" value="NZ_NOXX01000180.1"/>
</dbReference>
<keyword evidence="3" id="KW-0732">Signal</keyword>
<evidence type="ECO:0000256" key="1">
    <source>
        <dbReference type="ARBA" id="ARBA00022723"/>
    </source>
</evidence>
<dbReference type="GO" id="GO:0046872">
    <property type="term" value="F:metal ion binding"/>
    <property type="evidence" value="ECO:0007669"/>
    <property type="project" value="UniProtKB-KW"/>
</dbReference>
<dbReference type="FunFam" id="3.30.70.100:FF:000001">
    <property type="entry name" value="ATPase copper transporting beta"/>
    <property type="match status" value="1"/>
</dbReference>
<dbReference type="Pfam" id="PF00403">
    <property type="entry name" value="HMA"/>
    <property type="match status" value="1"/>
</dbReference>
<evidence type="ECO:0000313" key="5">
    <source>
        <dbReference type="EMBL" id="OYQ45509.1"/>
    </source>
</evidence>
<accession>A0A255ZVT5</accession>
<dbReference type="PROSITE" id="PS51257">
    <property type="entry name" value="PROKAR_LIPOPROTEIN"/>
    <property type="match status" value="1"/>
</dbReference>
<protein>
    <recommendedName>
        <fullName evidence="4">HMA domain-containing protein</fullName>
    </recommendedName>
</protein>
<feature type="chain" id="PRO_5012242702" description="HMA domain-containing protein" evidence="3">
    <location>
        <begin position="22"/>
        <end position="184"/>
    </location>
</feature>
<feature type="signal peptide" evidence="3">
    <location>
        <begin position="1"/>
        <end position="21"/>
    </location>
</feature>
<dbReference type="PANTHER" id="PTHR46594:SF4">
    <property type="entry name" value="P-TYPE CATION-TRANSPORTING ATPASE"/>
    <property type="match status" value="1"/>
</dbReference>
<dbReference type="PROSITE" id="PS50846">
    <property type="entry name" value="HMA_2"/>
    <property type="match status" value="1"/>
</dbReference>
<evidence type="ECO:0000256" key="3">
    <source>
        <dbReference type="SAM" id="SignalP"/>
    </source>
</evidence>
<dbReference type="SUPFAM" id="SSF55008">
    <property type="entry name" value="HMA, heavy metal-associated domain"/>
    <property type="match status" value="1"/>
</dbReference>
<evidence type="ECO:0000259" key="4">
    <source>
        <dbReference type="PROSITE" id="PS50846"/>
    </source>
</evidence>
<organism evidence="5 6">
    <name type="scientific">Flavobacterium aurantiibacter</name>
    <dbReference type="NCBI Taxonomy" id="2023067"/>
    <lineage>
        <taxon>Bacteria</taxon>
        <taxon>Pseudomonadati</taxon>
        <taxon>Bacteroidota</taxon>
        <taxon>Flavobacteriia</taxon>
        <taxon>Flavobacteriales</taxon>
        <taxon>Flavobacteriaceae</taxon>
        <taxon>Flavobacterium</taxon>
    </lineage>
</organism>
<sequence>MKTWKIAILICAMAASFTACKKETETTATATSKTLAAGETATASFKIEGMSCAVMCASKIEKELQQTEGVKAAKVDFEKKTATVEYNSTLVTPSELAKKVEAVADGKTYKVSDVKSSTDKASLYEEEPKKAKKSKKAKKAAKADAAKTEAAAPASCAGEAAKSDAKPGCCAAKKKHCSSETGTL</sequence>
<evidence type="ECO:0000256" key="2">
    <source>
        <dbReference type="SAM" id="MobiDB-lite"/>
    </source>
</evidence>
<feature type="compositionally biased region" description="Low complexity" evidence="2">
    <location>
        <begin position="148"/>
        <end position="160"/>
    </location>
</feature>
<dbReference type="AlphaFoldDB" id="A0A255ZVT5"/>
<dbReference type="OrthoDB" id="1178902at2"/>
<evidence type="ECO:0000313" key="6">
    <source>
        <dbReference type="Proteomes" id="UP000216035"/>
    </source>
</evidence>
<dbReference type="CDD" id="cd00371">
    <property type="entry name" value="HMA"/>
    <property type="match status" value="1"/>
</dbReference>
<dbReference type="Gene3D" id="3.30.70.100">
    <property type="match status" value="1"/>
</dbReference>
<name>A0A255ZVT5_9FLAO</name>
<dbReference type="PANTHER" id="PTHR46594">
    <property type="entry name" value="P-TYPE CATION-TRANSPORTING ATPASE"/>
    <property type="match status" value="1"/>
</dbReference>
<proteinExistence type="predicted"/>
<comment type="caution">
    <text evidence="5">The sequence shown here is derived from an EMBL/GenBank/DDBJ whole genome shotgun (WGS) entry which is preliminary data.</text>
</comment>
<feature type="compositionally biased region" description="Basic and acidic residues" evidence="2">
    <location>
        <begin position="120"/>
        <end position="129"/>
    </location>
</feature>
<dbReference type="InterPro" id="IPR036163">
    <property type="entry name" value="HMA_dom_sf"/>
</dbReference>
<feature type="domain" description="HMA" evidence="4">
    <location>
        <begin position="41"/>
        <end position="108"/>
    </location>
</feature>
<dbReference type="InterPro" id="IPR006121">
    <property type="entry name" value="HMA_dom"/>
</dbReference>
<keyword evidence="1" id="KW-0479">Metal-binding</keyword>
<keyword evidence="6" id="KW-1185">Reference proteome</keyword>
<feature type="region of interest" description="Disordered" evidence="2">
    <location>
        <begin position="120"/>
        <end position="184"/>
    </location>
</feature>
<dbReference type="EMBL" id="NOXX01000180">
    <property type="protein sequence ID" value="OYQ45509.1"/>
    <property type="molecule type" value="Genomic_DNA"/>
</dbReference>
<gene>
    <name evidence="5" type="ORF">CHX27_05935</name>
</gene>
<dbReference type="Proteomes" id="UP000216035">
    <property type="component" value="Unassembled WGS sequence"/>
</dbReference>
<reference evidence="5 6" key="1">
    <citation type="submission" date="2017-07" db="EMBL/GenBank/DDBJ databases">
        <title>Flavobacterium cyanobacteriorum sp. nov., isolated from cyanobacterial aggregates in a eutrophic lake.</title>
        <authorList>
            <person name="Cai H."/>
        </authorList>
    </citation>
    <scope>NUCLEOTIDE SEQUENCE [LARGE SCALE GENOMIC DNA]</scope>
    <source>
        <strain evidence="5 6">TH167</strain>
    </source>
</reference>
<feature type="compositionally biased region" description="Basic residues" evidence="2">
    <location>
        <begin position="130"/>
        <end position="140"/>
    </location>
</feature>